<dbReference type="OrthoDB" id="10094499at2759"/>
<feature type="compositionally biased region" description="Basic and acidic residues" evidence="1">
    <location>
        <begin position="275"/>
        <end position="290"/>
    </location>
</feature>
<feature type="compositionally biased region" description="Polar residues" evidence="1">
    <location>
        <begin position="14"/>
        <end position="24"/>
    </location>
</feature>
<protein>
    <submittedName>
        <fullName evidence="2">Uncharacterized protein</fullName>
    </submittedName>
</protein>
<dbReference type="Proteomes" id="UP000007110">
    <property type="component" value="Unassembled WGS sequence"/>
</dbReference>
<feature type="region of interest" description="Disordered" evidence="1">
    <location>
        <begin position="1"/>
        <end position="31"/>
    </location>
</feature>
<feature type="region of interest" description="Disordered" evidence="1">
    <location>
        <begin position="342"/>
        <end position="363"/>
    </location>
</feature>
<name>A0A7M7GHR9_STRPU</name>
<feature type="region of interest" description="Disordered" evidence="1">
    <location>
        <begin position="225"/>
        <end position="290"/>
    </location>
</feature>
<dbReference type="InParanoid" id="A0A7M7GHR9"/>
<sequence length="515" mass="57281">MAYNRSKNVYRATDGTSMKSSNNNPERKQKWYDDVRTQGDHNVKYLSKIKDMKQQLQKDGQSTTPSVGRGGGDHSRHRTHPVTRPSLTRHLSLNLPVFVTNADLSTVPRAGRLSMYSKANRPVPAIHPVQGIGLLEDSSTRKGTKRTDYYSKRHNSLTSIDKFSPDMDKGHQPPTLKRFARSQKPTPLSTRVHKASSDSRDDHCMHLRSYNVACSHSQHLGRLRSRSTCSENDSGAQTRSIKQAFGRHSTDKADNRGATTKTKSAVKYKPSLSSSHDKTRRVSQEPALDKRSVNVDVPYGGVDYYNPDSTGYKAPVCTPHTVVSEKSDLGCPYCQSSDSGVSVNKGSVSSASSSKCQDTSDSDDWSDIGVTLSQIRLSHSQSEPSIKDMANTMTVTSDIDADVEFQQNRSNSSTTGSSDDTIPVVQINSKSESENEKQMENMVTISAPFIMFRPATPRMPEREEKTFDHEVGRVLVKAASQAELRRKEMQRLVEDIEEFNSANKNLYRKVKPISG</sequence>
<feature type="compositionally biased region" description="Polar residues" evidence="1">
    <location>
        <begin position="226"/>
        <end position="241"/>
    </location>
</feature>
<proteinExistence type="predicted"/>
<reference evidence="3" key="1">
    <citation type="submission" date="2015-02" db="EMBL/GenBank/DDBJ databases">
        <title>Genome sequencing for Strongylocentrotus purpuratus.</title>
        <authorList>
            <person name="Murali S."/>
            <person name="Liu Y."/>
            <person name="Vee V."/>
            <person name="English A."/>
            <person name="Wang M."/>
            <person name="Skinner E."/>
            <person name="Han Y."/>
            <person name="Muzny D.M."/>
            <person name="Worley K.C."/>
            <person name="Gibbs R.A."/>
        </authorList>
    </citation>
    <scope>NUCLEOTIDE SEQUENCE</scope>
</reference>
<dbReference type="RefSeq" id="XP_003727290.1">
    <property type="nucleotide sequence ID" value="XM_003727242.3"/>
</dbReference>
<feature type="compositionally biased region" description="Low complexity" evidence="1">
    <location>
        <begin position="342"/>
        <end position="354"/>
    </location>
</feature>
<feature type="region of interest" description="Disordered" evidence="1">
    <location>
        <begin position="160"/>
        <end position="201"/>
    </location>
</feature>
<dbReference type="OMA" id="DAKNTHK"/>
<accession>A0A7M7GHR9</accession>
<evidence type="ECO:0000256" key="1">
    <source>
        <dbReference type="SAM" id="MobiDB-lite"/>
    </source>
</evidence>
<dbReference type="EnsemblMetazoa" id="XM_003727242">
    <property type="protein sequence ID" value="XP_003727290"/>
    <property type="gene ID" value="LOC100891289"/>
</dbReference>
<evidence type="ECO:0000313" key="3">
    <source>
        <dbReference type="Proteomes" id="UP000007110"/>
    </source>
</evidence>
<organism evidence="2 3">
    <name type="scientific">Strongylocentrotus purpuratus</name>
    <name type="common">Purple sea urchin</name>
    <dbReference type="NCBI Taxonomy" id="7668"/>
    <lineage>
        <taxon>Eukaryota</taxon>
        <taxon>Metazoa</taxon>
        <taxon>Echinodermata</taxon>
        <taxon>Eleutherozoa</taxon>
        <taxon>Echinozoa</taxon>
        <taxon>Echinoidea</taxon>
        <taxon>Euechinoidea</taxon>
        <taxon>Echinacea</taxon>
        <taxon>Camarodonta</taxon>
        <taxon>Echinidea</taxon>
        <taxon>Strongylocentrotidae</taxon>
        <taxon>Strongylocentrotus</taxon>
    </lineage>
</organism>
<evidence type="ECO:0000313" key="2">
    <source>
        <dbReference type="EnsemblMetazoa" id="XP_003727290"/>
    </source>
</evidence>
<dbReference type="AlphaFoldDB" id="A0A7M7GHR9"/>
<keyword evidence="3" id="KW-1185">Reference proteome</keyword>
<dbReference type="KEGG" id="spu:100891289"/>
<reference evidence="2" key="2">
    <citation type="submission" date="2021-01" db="UniProtKB">
        <authorList>
            <consortium name="EnsemblMetazoa"/>
        </authorList>
    </citation>
    <scope>IDENTIFICATION</scope>
</reference>
<dbReference type="GeneID" id="100891289"/>
<feature type="compositionally biased region" description="Polar residues" evidence="1">
    <location>
        <begin position="54"/>
        <end position="66"/>
    </location>
</feature>
<feature type="region of interest" description="Disordered" evidence="1">
    <location>
        <begin position="52"/>
        <end position="83"/>
    </location>
</feature>